<dbReference type="GO" id="GO:0004842">
    <property type="term" value="F:ubiquitin-protein transferase activity"/>
    <property type="evidence" value="ECO:0007669"/>
    <property type="project" value="TreeGrafter"/>
</dbReference>
<dbReference type="Proteomes" id="UP000287651">
    <property type="component" value="Unassembled WGS sequence"/>
</dbReference>
<evidence type="ECO:0008006" key="4">
    <source>
        <dbReference type="Google" id="ProtNLM"/>
    </source>
</evidence>
<feature type="compositionally biased region" description="Basic and acidic residues" evidence="1">
    <location>
        <begin position="7"/>
        <end position="27"/>
    </location>
</feature>
<evidence type="ECO:0000256" key="1">
    <source>
        <dbReference type="SAM" id="MobiDB-lite"/>
    </source>
</evidence>
<comment type="caution">
    <text evidence="2">The sequence shown here is derived from an EMBL/GenBank/DDBJ whole genome shotgun (WGS) entry which is preliminary data.</text>
</comment>
<gene>
    <name evidence="2" type="ORF">B296_00038495</name>
</gene>
<feature type="region of interest" description="Disordered" evidence="1">
    <location>
        <begin position="1"/>
        <end position="61"/>
    </location>
</feature>
<evidence type="ECO:0000313" key="3">
    <source>
        <dbReference type="Proteomes" id="UP000287651"/>
    </source>
</evidence>
<name>A0A426ZJ87_ENSVE</name>
<dbReference type="PANTHER" id="PTHR45751">
    <property type="entry name" value="COPINE FAMILY PROTEIN 1"/>
    <property type="match status" value="1"/>
</dbReference>
<organism evidence="2 3">
    <name type="scientific">Ensete ventricosum</name>
    <name type="common">Abyssinian banana</name>
    <name type="synonym">Musa ensete</name>
    <dbReference type="NCBI Taxonomy" id="4639"/>
    <lineage>
        <taxon>Eukaryota</taxon>
        <taxon>Viridiplantae</taxon>
        <taxon>Streptophyta</taxon>
        <taxon>Embryophyta</taxon>
        <taxon>Tracheophyta</taxon>
        <taxon>Spermatophyta</taxon>
        <taxon>Magnoliopsida</taxon>
        <taxon>Liliopsida</taxon>
        <taxon>Zingiberales</taxon>
        <taxon>Musaceae</taxon>
        <taxon>Ensete</taxon>
    </lineage>
</organism>
<dbReference type="EMBL" id="AMZH03006346">
    <property type="protein sequence ID" value="RRT64056.1"/>
    <property type="molecule type" value="Genomic_DNA"/>
</dbReference>
<dbReference type="GO" id="GO:0005634">
    <property type="term" value="C:nucleus"/>
    <property type="evidence" value="ECO:0007669"/>
    <property type="project" value="TreeGrafter"/>
</dbReference>
<sequence length="124" mass="14252">MGAGSSRDSEERERGSFQDWDQHRYSRDVPGYQSYPPPPQTYDPPSEPYPPPGSRPRPRIDRKYSRISDNYHTLEQVTEALAQAGLESSNLIVGIDLTKSNEWTGYKECGYSIWLSKLPRTEDR</sequence>
<dbReference type="AlphaFoldDB" id="A0A426ZJ87"/>
<dbReference type="GO" id="GO:0016567">
    <property type="term" value="P:protein ubiquitination"/>
    <property type="evidence" value="ECO:0007669"/>
    <property type="project" value="TreeGrafter"/>
</dbReference>
<dbReference type="PANTHER" id="PTHR45751:SF29">
    <property type="entry name" value="E3 UBIQUITIN-PROTEIN LIGASE RGLG2"/>
    <property type="match status" value="1"/>
</dbReference>
<feature type="compositionally biased region" description="Pro residues" evidence="1">
    <location>
        <begin position="35"/>
        <end position="55"/>
    </location>
</feature>
<proteinExistence type="predicted"/>
<dbReference type="InterPro" id="IPR052079">
    <property type="entry name" value="E3_ligase/Copine_domain"/>
</dbReference>
<evidence type="ECO:0000313" key="2">
    <source>
        <dbReference type="EMBL" id="RRT64056.1"/>
    </source>
</evidence>
<accession>A0A426ZJ87</accession>
<reference evidence="2 3" key="1">
    <citation type="journal article" date="2014" name="Agronomy (Basel)">
        <title>A Draft Genome Sequence for Ensete ventricosum, the Drought-Tolerant Tree Against Hunger.</title>
        <authorList>
            <person name="Harrison J."/>
            <person name="Moore K.A."/>
            <person name="Paszkiewicz K."/>
            <person name="Jones T."/>
            <person name="Grant M."/>
            <person name="Ambacheew D."/>
            <person name="Muzemil S."/>
            <person name="Studholme D.J."/>
        </authorList>
    </citation>
    <scope>NUCLEOTIDE SEQUENCE [LARGE SCALE GENOMIC DNA]</scope>
</reference>
<protein>
    <recommendedName>
        <fullName evidence="4">Copine C-terminal domain-containing protein</fullName>
    </recommendedName>
</protein>